<dbReference type="AlphaFoldDB" id="A0A5N6PJH8"/>
<protein>
    <recommendedName>
        <fullName evidence="3">Retrotransposon Copia-like N-terminal domain-containing protein</fullName>
    </recommendedName>
</protein>
<reference evidence="1 2" key="1">
    <citation type="submission" date="2019-05" db="EMBL/GenBank/DDBJ databases">
        <title>Mikania micrantha, genome provides insights into the molecular mechanism of rapid growth.</title>
        <authorList>
            <person name="Liu B."/>
        </authorList>
    </citation>
    <scope>NUCLEOTIDE SEQUENCE [LARGE SCALE GENOMIC DNA]</scope>
    <source>
        <strain evidence="1">NLD-2019</strain>
        <tissue evidence="1">Leaf</tissue>
    </source>
</reference>
<dbReference type="Proteomes" id="UP000326396">
    <property type="component" value="Linkage Group LG12"/>
</dbReference>
<organism evidence="1 2">
    <name type="scientific">Mikania micrantha</name>
    <name type="common">bitter vine</name>
    <dbReference type="NCBI Taxonomy" id="192012"/>
    <lineage>
        <taxon>Eukaryota</taxon>
        <taxon>Viridiplantae</taxon>
        <taxon>Streptophyta</taxon>
        <taxon>Embryophyta</taxon>
        <taxon>Tracheophyta</taxon>
        <taxon>Spermatophyta</taxon>
        <taxon>Magnoliopsida</taxon>
        <taxon>eudicotyledons</taxon>
        <taxon>Gunneridae</taxon>
        <taxon>Pentapetalae</taxon>
        <taxon>asterids</taxon>
        <taxon>campanulids</taxon>
        <taxon>Asterales</taxon>
        <taxon>Asteraceae</taxon>
        <taxon>Asteroideae</taxon>
        <taxon>Heliantheae alliance</taxon>
        <taxon>Eupatorieae</taxon>
        <taxon>Mikania</taxon>
    </lineage>
</organism>
<proteinExistence type="predicted"/>
<evidence type="ECO:0008006" key="3">
    <source>
        <dbReference type="Google" id="ProtNLM"/>
    </source>
</evidence>
<comment type="caution">
    <text evidence="1">The sequence shown here is derived from an EMBL/GenBank/DDBJ whole genome shotgun (WGS) entry which is preliminary data.</text>
</comment>
<accession>A0A5N6PJH8</accession>
<evidence type="ECO:0000313" key="1">
    <source>
        <dbReference type="EMBL" id="KAD6454899.1"/>
    </source>
</evidence>
<dbReference type="EMBL" id="SZYD01000004">
    <property type="protein sequence ID" value="KAD6454899.1"/>
    <property type="molecule type" value="Genomic_DNA"/>
</dbReference>
<gene>
    <name evidence="1" type="ORF">E3N88_09605</name>
</gene>
<name>A0A5N6PJH8_9ASTR</name>
<keyword evidence="2" id="KW-1185">Reference proteome</keyword>
<sequence>MSIKLRRNQCNCVVPRDMPDKQCNGLLQCTQLQLLNLAPTFAFFFAMTLSNFQRTDILSKWLAAQAPAPAVVLWKHTHVHHMFVKLSGQDMYDVWRIQMLCMLESHDMFGFIRLSTLGMEQIGFIPLISQQNTYGINSKLSMSYYPESKLEIDYSY</sequence>
<evidence type="ECO:0000313" key="2">
    <source>
        <dbReference type="Proteomes" id="UP000326396"/>
    </source>
</evidence>
<dbReference type="OrthoDB" id="1845088at2759"/>